<name>A0A2Z6IBS9_9BURK</name>
<proteinExistence type="predicted"/>
<evidence type="ECO:0008006" key="4">
    <source>
        <dbReference type="Google" id="ProtNLM"/>
    </source>
</evidence>
<dbReference type="EMBL" id="AP018786">
    <property type="protein sequence ID" value="BBF23107.1"/>
    <property type="molecule type" value="Genomic_DNA"/>
</dbReference>
<gene>
    <name evidence="2" type="ORF">SUTMEG_09980</name>
</gene>
<dbReference type="RefSeq" id="WP_120176748.1">
    <property type="nucleotide sequence ID" value="NZ_AP018786.1"/>
</dbReference>
<dbReference type="KEGG" id="sutt:SUTMEG_09980"/>
<keyword evidence="3" id="KW-1185">Reference proteome</keyword>
<dbReference type="Proteomes" id="UP000271003">
    <property type="component" value="Chromosome"/>
</dbReference>
<organism evidence="2 3">
    <name type="scientific">Sutterella megalosphaeroides</name>
    <dbReference type="NCBI Taxonomy" id="2494234"/>
    <lineage>
        <taxon>Bacteria</taxon>
        <taxon>Pseudomonadati</taxon>
        <taxon>Pseudomonadota</taxon>
        <taxon>Betaproteobacteria</taxon>
        <taxon>Burkholderiales</taxon>
        <taxon>Sutterellaceae</taxon>
        <taxon>Sutterella</taxon>
    </lineage>
</organism>
<evidence type="ECO:0000256" key="1">
    <source>
        <dbReference type="SAM" id="Phobius"/>
    </source>
</evidence>
<evidence type="ECO:0000313" key="2">
    <source>
        <dbReference type="EMBL" id="BBF23107.1"/>
    </source>
</evidence>
<evidence type="ECO:0000313" key="3">
    <source>
        <dbReference type="Proteomes" id="UP000271003"/>
    </source>
</evidence>
<feature type="transmembrane region" description="Helical" evidence="1">
    <location>
        <begin position="32"/>
        <end position="53"/>
    </location>
</feature>
<reference evidence="2 3" key="1">
    <citation type="journal article" date="2018" name="Int. J. Syst. Evol. Microbiol.">
        <title>Mesosutterella multiformis gen. nov., sp. nov., a member of the family Sutterellaceae and Sutterella megalosphaeroides sp. nov., isolated from human faeces.</title>
        <authorList>
            <person name="Sakamoto M."/>
            <person name="Ikeyama N."/>
            <person name="Kunihiro T."/>
            <person name="Iino T."/>
            <person name="Yuki M."/>
            <person name="Ohkuma M."/>
        </authorList>
    </citation>
    <scope>NUCLEOTIDE SEQUENCE [LARGE SCALE GENOMIC DNA]</scope>
    <source>
        <strain evidence="2 3">6FBBBH3</strain>
    </source>
</reference>
<keyword evidence="1" id="KW-1133">Transmembrane helix</keyword>
<accession>A0A2Z6IBS9</accession>
<dbReference type="OrthoDB" id="9156955at2"/>
<sequence>MEFVELLLLCVAVLLMVFKPEQEKLAWWLTVGGWAVVVFMYVGHVSTAILGQLNL</sequence>
<protein>
    <recommendedName>
        <fullName evidence="4">Dihydroneopterin aldolase</fullName>
    </recommendedName>
</protein>
<keyword evidence="1" id="KW-0812">Transmembrane</keyword>
<dbReference type="AlphaFoldDB" id="A0A2Z6IBS9"/>
<keyword evidence="1" id="KW-0472">Membrane</keyword>